<proteinExistence type="predicted"/>
<dbReference type="AlphaFoldDB" id="A0A1L5BTT1"/>
<keyword evidence="1" id="KW-0808">Transferase</keyword>
<dbReference type="GO" id="GO:0016740">
    <property type="term" value="F:transferase activity"/>
    <property type="evidence" value="ECO:0007669"/>
    <property type="project" value="UniProtKB-KW"/>
</dbReference>
<evidence type="ECO:0000313" key="2">
    <source>
        <dbReference type="Proteomes" id="UP000004550"/>
    </source>
</evidence>
<dbReference type="InterPro" id="IPR043148">
    <property type="entry name" value="TagF_C"/>
</dbReference>
<protein>
    <submittedName>
        <fullName evidence="1">Glycosyl transferase</fullName>
    </submittedName>
</protein>
<dbReference type="Proteomes" id="UP000004550">
    <property type="component" value="Chromosome"/>
</dbReference>
<dbReference type="RefSeq" id="WP_007684271.1">
    <property type="nucleotide sequence ID" value="NZ_CP013070.1"/>
</dbReference>
<name>A0A1L5BTT1_SPHIB</name>
<organism evidence="1 2">
    <name type="scientific">Sphingobium indicum (strain DSM 16412 / CCM 7286 / MTCC 6364 / B90A)</name>
    <dbReference type="NCBI Taxonomy" id="861109"/>
    <lineage>
        <taxon>Bacteria</taxon>
        <taxon>Pseudomonadati</taxon>
        <taxon>Pseudomonadota</taxon>
        <taxon>Alphaproteobacteria</taxon>
        <taxon>Sphingomonadales</taxon>
        <taxon>Sphingomonadaceae</taxon>
        <taxon>Sphingobium</taxon>
    </lineage>
</organism>
<accession>A0A1L5BTT1</accession>
<sequence length="363" mass="40823">MPTEIAFLAIAEAHQVYHWLPAALALSRRAETKVHVLSPSRLILDLVASYDEEGALNLIRLRRPPTRPDSLFRQPSRFLTLMLNYAVIRRFPLLVTTEISSGWLRAMPGFSARMIQIKHGAGDREGGYKARHSAFDLTLVAGEKDRRRLIDRGLCTAQDCVVGGYAKFELKAARQRFFDNDWPVLLYNPHFDAELSSWTRHEPEVLAALEALEGWNVIIAPHTKLAGRAAPIRTTAPHIRIDMGSRHSIDMSYTMSADVYLGDVSSQVYEYLLHPRPCIFLNLDRRDWRGDEAFSHWRLGQVIEDMGTLPQALDCAADLQAGFVDAQEAAMSDSIEPSPTPASERQADFILDFARKSERNAAA</sequence>
<dbReference type="KEGG" id="sinb:SIDU_02820"/>
<dbReference type="EMBL" id="CP013070">
    <property type="protein sequence ID" value="APL96202.1"/>
    <property type="molecule type" value="Genomic_DNA"/>
</dbReference>
<gene>
    <name evidence="1" type="ORF">SIDU_02820</name>
</gene>
<reference evidence="1 2" key="1">
    <citation type="journal article" date="2012" name="J. Bacteriol.">
        <title>Genome sequence of Sphingobium indicum B90A, a hexachlorocyclohexane-degrading bacterium.</title>
        <authorList>
            <person name="Anand S."/>
            <person name="Sangwan N."/>
            <person name="Lata P."/>
            <person name="Kaur J."/>
            <person name="Dua A."/>
            <person name="Singh A.K."/>
            <person name="Verma M."/>
            <person name="Kaur J."/>
            <person name="Khurana J.P."/>
            <person name="Khurana P."/>
            <person name="Mathur S."/>
            <person name="Lal R."/>
        </authorList>
    </citation>
    <scope>NUCLEOTIDE SEQUENCE [LARGE SCALE GENOMIC DNA]</scope>
    <source>
        <strain evidence="2">DSM 16412 / CCM 7286 / MTCC 6364 / B90A</strain>
    </source>
</reference>
<evidence type="ECO:0000313" key="1">
    <source>
        <dbReference type="EMBL" id="APL96202.1"/>
    </source>
</evidence>
<dbReference type="Gene3D" id="3.40.50.12580">
    <property type="match status" value="1"/>
</dbReference>